<evidence type="ECO:0000313" key="3">
    <source>
        <dbReference type="Proteomes" id="UP000179115"/>
    </source>
</evidence>
<dbReference type="Proteomes" id="UP000179115">
    <property type="component" value="Unassembled WGS sequence"/>
</dbReference>
<sequence length="246" mass="27909">MSADISKKYESWVTVIDEQAIRRLYSDISERLKGPSGDIPFDITFQVEYTDSSSSSTSNLDEVIGDDNAPGRKIESISIDGETKNYEEKVKINLGNQGITVGIKGPTRQWMYVTQSIIEDRIKGLKKFQLRQGYISLLIISVEILLLFFLKPLYENILPPLSYIDKNGDSQTGLGAWLLILIFIVFAFLTIAIINRLFPNTTFFLGREIEAYQSRVRLRSNLLWVVGIGSLLAISIQFILREVFNL</sequence>
<keyword evidence="1" id="KW-0472">Membrane</keyword>
<keyword evidence="1" id="KW-1133">Transmembrane helix</keyword>
<evidence type="ECO:0000256" key="1">
    <source>
        <dbReference type="SAM" id="Phobius"/>
    </source>
</evidence>
<name>A0A1F6EEK2_9BACT</name>
<dbReference type="STRING" id="1798508.A3A35_02315"/>
<protein>
    <submittedName>
        <fullName evidence="2">Uncharacterized protein</fullName>
    </submittedName>
</protein>
<proteinExistence type="predicted"/>
<evidence type="ECO:0000313" key="2">
    <source>
        <dbReference type="EMBL" id="OGG72078.1"/>
    </source>
</evidence>
<keyword evidence="1" id="KW-0812">Transmembrane</keyword>
<reference evidence="2 3" key="1">
    <citation type="journal article" date="2016" name="Nat. Commun.">
        <title>Thousands of microbial genomes shed light on interconnected biogeochemical processes in an aquifer system.</title>
        <authorList>
            <person name="Anantharaman K."/>
            <person name="Brown C.T."/>
            <person name="Hug L.A."/>
            <person name="Sharon I."/>
            <person name="Castelle C.J."/>
            <person name="Probst A.J."/>
            <person name="Thomas B.C."/>
            <person name="Singh A."/>
            <person name="Wilkins M.J."/>
            <person name="Karaoz U."/>
            <person name="Brodie E.L."/>
            <person name="Williams K.H."/>
            <person name="Hubbard S.S."/>
            <person name="Banfield J.F."/>
        </authorList>
    </citation>
    <scope>NUCLEOTIDE SEQUENCE [LARGE SCALE GENOMIC DNA]</scope>
</reference>
<accession>A0A1F6EEK2</accession>
<organism evidence="2 3">
    <name type="scientific">Candidatus Kaiserbacteria bacterium RIFCSPLOWO2_01_FULL_51_21</name>
    <dbReference type="NCBI Taxonomy" id="1798508"/>
    <lineage>
        <taxon>Bacteria</taxon>
        <taxon>Candidatus Kaiseribacteriota</taxon>
    </lineage>
</organism>
<dbReference type="EMBL" id="MFLV01000001">
    <property type="protein sequence ID" value="OGG72078.1"/>
    <property type="molecule type" value="Genomic_DNA"/>
</dbReference>
<feature type="transmembrane region" description="Helical" evidence="1">
    <location>
        <begin position="174"/>
        <end position="198"/>
    </location>
</feature>
<gene>
    <name evidence="2" type="ORF">A3A35_02315</name>
</gene>
<comment type="caution">
    <text evidence="2">The sequence shown here is derived from an EMBL/GenBank/DDBJ whole genome shotgun (WGS) entry which is preliminary data.</text>
</comment>
<feature type="transmembrane region" description="Helical" evidence="1">
    <location>
        <begin position="222"/>
        <end position="240"/>
    </location>
</feature>
<dbReference type="AlphaFoldDB" id="A0A1F6EEK2"/>
<feature type="transmembrane region" description="Helical" evidence="1">
    <location>
        <begin position="133"/>
        <end position="154"/>
    </location>
</feature>